<gene>
    <name evidence="1" type="ORF">TBRA_LOCUS6386</name>
</gene>
<name>A0A6H5IBS2_9HYME</name>
<evidence type="ECO:0000313" key="2">
    <source>
        <dbReference type="Proteomes" id="UP000479190"/>
    </source>
</evidence>
<reference evidence="1 2" key="1">
    <citation type="submission" date="2020-02" db="EMBL/GenBank/DDBJ databases">
        <authorList>
            <person name="Ferguson B K."/>
        </authorList>
    </citation>
    <scope>NUCLEOTIDE SEQUENCE [LARGE SCALE GENOMIC DNA]</scope>
</reference>
<dbReference type="EMBL" id="CADCXV010000745">
    <property type="protein sequence ID" value="CAB0034488.1"/>
    <property type="molecule type" value="Genomic_DNA"/>
</dbReference>
<keyword evidence="2" id="KW-1185">Reference proteome</keyword>
<protein>
    <submittedName>
        <fullName evidence="1">Uncharacterized protein</fullName>
    </submittedName>
</protein>
<proteinExistence type="predicted"/>
<accession>A0A6H5IBS2</accession>
<dbReference type="AlphaFoldDB" id="A0A6H5IBS2"/>
<sequence length="176" mass="20156">MGNRTVRYMDTSRSSDGRAITKNKKINRPITRPAPQDFLSREIPLVSHTVCARDDEIRQKDEKERKTFKMYIAVQLAPFQTATRANSSAVECSARTSRRNKARRATFVVGYMVVYRRRAVPRAAHTAHYYCYWHCSSSSGGALAAGHTQHLLPRLLLLAPFCEPRHLSLYTVDYEH</sequence>
<dbReference type="Proteomes" id="UP000479190">
    <property type="component" value="Unassembled WGS sequence"/>
</dbReference>
<organism evidence="1 2">
    <name type="scientific">Trichogramma brassicae</name>
    <dbReference type="NCBI Taxonomy" id="86971"/>
    <lineage>
        <taxon>Eukaryota</taxon>
        <taxon>Metazoa</taxon>
        <taxon>Ecdysozoa</taxon>
        <taxon>Arthropoda</taxon>
        <taxon>Hexapoda</taxon>
        <taxon>Insecta</taxon>
        <taxon>Pterygota</taxon>
        <taxon>Neoptera</taxon>
        <taxon>Endopterygota</taxon>
        <taxon>Hymenoptera</taxon>
        <taxon>Apocrita</taxon>
        <taxon>Proctotrupomorpha</taxon>
        <taxon>Chalcidoidea</taxon>
        <taxon>Trichogrammatidae</taxon>
        <taxon>Trichogramma</taxon>
    </lineage>
</organism>
<evidence type="ECO:0000313" key="1">
    <source>
        <dbReference type="EMBL" id="CAB0034488.1"/>
    </source>
</evidence>